<comment type="caution">
    <text evidence="9">Lacks conserved residue(s) required for the propagation of feature annotation.</text>
</comment>
<reference evidence="10" key="1">
    <citation type="submission" date="2022-09" db="EMBL/GenBank/DDBJ databases">
        <authorList>
            <person name="Yuan C."/>
            <person name="Ke Z."/>
        </authorList>
    </citation>
    <scope>NUCLEOTIDE SEQUENCE</scope>
    <source>
        <strain evidence="10">LB-8</strain>
    </source>
</reference>
<sequence>MNLVVAGIHTGIGKTVCSAVMVQALGYDYWKPVQAGDLDASDSLFIKKNVVNNDINIHQEAFCLTQAASPHYAAKEDQVSITLEGITIPSSDLPIIVETAGGVMTPLSESLLNIDLIRHLNLPVVLVSNNYLGSINHTLLSVQALSLAGARPLGIVFSGEEVLSTREFILQYTGLPLLFSIPQFEQLNKETIAEFATSISGDLKTKLYELGRER</sequence>
<dbReference type="Proteomes" id="UP001155483">
    <property type="component" value="Unassembled WGS sequence"/>
</dbReference>
<evidence type="ECO:0000256" key="6">
    <source>
        <dbReference type="ARBA" id="ARBA00022840"/>
    </source>
</evidence>
<feature type="binding site" evidence="9">
    <location>
        <position position="42"/>
    </location>
    <ligand>
        <name>Mg(2+)</name>
        <dbReference type="ChEBI" id="CHEBI:18420"/>
    </ligand>
</feature>
<dbReference type="PIRSF" id="PIRSF006755">
    <property type="entry name" value="DTB_synth"/>
    <property type="match status" value="1"/>
</dbReference>
<comment type="catalytic activity">
    <reaction evidence="8">
        <text>(7R,8S)-8-amino-7-(carboxyamino)nonanoate + ATP = (4R,5S)-dethiobiotin + ADP + phosphate + H(+)</text>
        <dbReference type="Rhea" id="RHEA:63684"/>
        <dbReference type="ChEBI" id="CHEBI:15378"/>
        <dbReference type="ChEBI" id="CHEBI:30616"/>
        <dbReference type="ChEBI" id="CHEBI:43474"/>
        <dbReference type="ChEBI" id="CHEBI:149470"/>
        <dbReference type="ChEBI" id="CHEBI:149473"/>
        <dbReference type="ChEBI" id="CHEBI:456216"/>
    </reaction>
</comment>
<evidence type="ECO:0000256" key="7">
    <source>
        <dbReference type="ARBA" id="ARBA00022842"/>
    </source>
</evidence>
<evidence type="ECO:0000313" key="10">
    <source>
        <dbReference type="EMBL" id="MCU7548107.1"/>
    </source>
</evidence>
<evidence type="ECO:0000256" key="1">
    <source>
        <dbReference type="ARBA" id="ARBA00022490"/>
    </source>
</evidence>
<gene>
    <name evidence="9 10" type="primary">bioD</name>
    <name evidence="10" type="ORF">OCK74_03225</name>
</gene>
<dbReference type="InterPro" id="IPR027417">
    <property type="entry name" value="P-loop_NTPase"/>
</dbReference>
<dbReference type="EC" id="6.3.3.3" evidence="9"/>
<dbReference type="EMBL" id="JAOTIF010000001">
    <property type="protein sequence ID" value="MCU7548107.1"/>
    <property type="molecule type" value="Genomic_DNA"/>
</dbReference>
<evidence type="ECO:0000256" key="5">
    <source>
        <dbReference type="ARBA" id="ARBA00022756"/>
    </source>
</evidence>
<keyword evidence="3 9" id="KW-0479">Metal-binding</keyword>
<dbReference type="HAMAP" id="MF_00336">
    <property type="entry name" value="BioD"/>
    <property type="match status" value="1"/>
</dbReference>
<dbReference type="GO" id="GO:0005524">
    <property type="term" value="F:ATP binding"/>
    <property type="evidence" value="ECO:0007669"/>
    <property type="project" value="UniProtKB-UniRule"/>
</dbReference>
<feature type="binding site" evidence="9">
    <location>
        <begin position="11"/>
        <end position="16"/>
    </location>
    <ligand>
        <name>ATP</name>
        <dbReference type="ChEBI" id="CHEBI:30616"/>
    </ligand>
</feature>
<comment type="catalytic activity">
    <reaction evidence="9">
        <text>(7R,8S)-7,8-diammoniononanoate + CO2 + ATP = (4R,5S)-dethiobiotin + ADP + phosphate + 3 H(+)</text>
        <dbReference type="Rhea" id="RHEA:15805"/>
        <dbReference type="ChEBI" id="CHEBI:15378"/>
        <dbReference type="ChEBI" id="CHEBI:16526"/>
        <dbReference type="ChEBI" id="CHEBI:30616"/>
        <dbReference type="ChEBI" id="CHEBI:43474"/>
        <dbReference type="ChEBI" id="CHEBI:149469"/>
        <dbReference type="ChEBI" id="CHEBI:149473"/>
        <dbReference type="ChEBI" id="CHEBI:456216"/>
        <dbReference type="EC" id="6.3.3.3"/>
    </reaction>
</comment>
<feature type="active site" evidence="9">
    <location>
        <position position="31"/>
    </location>
</feature>
<feature type="binding site" evidence="9">
    <location>
        <position position="15"/>
    </location>
    <ligand>
        <name>Mg(2+)</name>
        <dbReference type="ChEBI" id="CHEBI:18420"/>
    </ligand>
</feature>
<evidence type="ECO:0000256" key="4">
    <source>
        <dbReference type="ARBA" id="ARBA00022741"/>
    </source>
</evidence>
<comment type="pathway">
    <text evidence="9">Cofactor biosynthesis; biotin biosynthesis; biotin from 7,8-diaminononanoate: step 1/2.</text>
</comment>
<reference evidence="10" key="2">
    <citation type="submission" date="2023-04" db="EMBL/GenBank/DDBJ databases">
        <title>Paracnuella aquatica gen. nov., sp. nov., a member of the family Chitinophagaceae isolated from a hot spring.</title>
        <authorList>
            <person name="Wang C."/>
        </authorList>
    </citation>
    <scope>NUCLEOTIDE SEQUENCE</scope>
    <source>
        <strain evidence="10">LB-8</strain>
    </source>
</reference>
<accession>A0A9X3BGN9</accession>
<keyword evidence="11" id="KW-1185">Reference proteome</keyword>
<organism evidence="10 11">
    <name type="scientific">Paraflavisolibacter caeni</name>
    <dbReference type="NCBI Taxonomy" id="2982496"/>
    <lineage>
        <taxon>Bacteria</taxon>
        <taxon>Pseudomonadati</taxon>
        <taxon>Bacteroidota</taxon>
        <taxon>Chitinophagia</taxon>
        <taxon>Chitinophagales</taxon>
        <taxon>Chitinophagaceae</taxon>
        <taxon>Paraflavisolibacter</taxon>
    </lineage>
</organism>
<dbReference type="NCBIfam" id="TIGR00347">
    <property type="entry name" value="bioD"/>
    <property type="match status" value="1"/>
</dbReference>
<keyword evidence="7 9" id="KW-0460">Magnesium</keyword>
<evidence type="ECO:0000256" key="2">
    <source>
        <dbReference type="ARBA" id="ARBA00022598"/>
    </source>
</evidence>
<feature type="binding site" evidence="9">
    <location>
        <position position="98"/>
    </location>
    <ligand>
        <name>Mg(2+)</name>
        <dbReference type="ChEBI" id="CHEBI:18420"/>
    </ligand>
</feature>
<dbReference type="InterPro" id="IPR004472">
    <property type="entry name" value="DTB_synth_BioD"/>
</dbReference>
<evidence type="ECO:0000256" key="3">
    <source>
        <dbReference type="ARBA" id="ARBA00022723"/>
    </source>
</evidence>
<comment type="similarity">
    <text evidence="9">Belongs to the dethiobiotin synthetase family.</text>
</comment>
<comment type="subunit">
    <text evidence="9">Homodimer.</text>
</comment>
<keyword evidence="2 9" id="KW-0436">Ligase</keyword>
<protein>
    <recommendedName>
        <fullName evidence="9">ATP-dependent dethiobiotin synthetase BioD</fullName>
        <ecNumber evidence="9">6.3.3.3</ecNumber>
    </recommendedName>
    <alternativeName>
        <fullName evidence="9">DTB synthetase</fullName>
        <shortName evidence="9">DTBS</shortName>
    </alternativeName>
    <alternativeName>
        <fullName evidence="9">Dethiobiotin synthase</fullName>
    </alternativeName>
</protein>
<comment type="cofactor">
    <cofactor evidence="9">
        <name>Mg(2+)</name>
        <dbReference type="ChEBI" id="CHEBI:18420"/>
    </cofactor>
</comment>
<dbReference type="PANTHER" id="PTHR43210">
    <property type="entry name" value="DETHIOBIOTIN SYNTHETASE"/>
    <property type="match status" value="1"/>
</dbReference>
<dbReference type="GO" id="GO:0005829">
    <property type="term" value="C:cytosol"/>
    <property type="evidence" value="ECO:0007669"/>
    <property type="project" value="TreeGrafter"/>
</dbReference>
<feature type="binding site" evidence="9">
    <location>
        <position position="42"/>
    </location>
    <ligand>
        <name>ATP</name>
        <dbReference type="ChEBI" id="CHEBI:30616"/>
    </ligand>
</feature>
<dbReference type="SUPFAM" id="SSF52540">
    <property type="entry name" value="P-loop containing nucleoside triphosphate hydrolases"/>
    <property type="match status" value="1"/>
</dbReference>
<dbReference type="RefSeq" id="WP_279295551.1">
    <property type="nucleotide sequence ID" value="NZ_JAOTIF010000001.1"/>
</dbReference>
<comment type="subcellular location">
    <subcellularLocation>
        <location evidence="9">Cytoplasm</location>
    </subcellularLocation>
</comment>
<keyword evidence="4 9" id="KW-0547">Nucleotide-binding</keyword>
<feature type="binding site" evidence="9">
    <location>
        <begin position="98"/>
        <end position="101"/>
    </location>
    <ligand>
        <name>ATP</name>
        <dbReference type="ChEBI" id="CHEBI:30616"/>
    </ligand>
</feature>
<name>A0A9X3BGN9_9BACT</name>
<dbReference type="AlphaFoldDB" id="A0A9X3BGN9"/>
<dbReference type="PANTHER" id="PTHR43210:SF2">
    <property type="entry name" value="ATP-DEPENDENT DETHIOBIOTIN SYNTHETASE BIOD 2"/>
    <property type="match status" value="1"/>
</dbReference>
<keyword evidence="6 9" id="KW-0067">ATP-binding</keyword>
<keyword evidence="5 9" id="KW-0093">Biotin biosynthesis</keyword>
<comment type="function">
    <text evidence="9">Catalyzes a mechanistically unusual reaction, the ATP-dependent insertion of CO2 between the N7 and N8 nitrogen atoms of 7,8-diaminopelargonic acid (DAPA, also called 7,8-diammoniononanoate) to form a ureido ring.</text>
</comment>
<evidence type="ECO:0000256" key="9">
    <source>
        <dbReference type="HAMAP-Rule" id="MF_00336"/>
    </source>
</evidence>
<comment type="caution">
    <text evidence="10">The sequence shown here is derived from an EMBL/GenBank/DDBJ whole genome shotgun (WGS) entry which is preliminary data.</text>
</comment>
<evidence type="ECO:0000313" key="11">
    <source>
        <dbReference type="Proteomes" id="UP001155483"/>
    </source>
</evidence>
<dbReference type="GO" id="GO:0000287">
    <property type="term" value="F:magnesium ion binding"/>
    <property type="evidence" value="ECO:0007669"/>
    <property type="project" value="UniProtKB-UniRule"/>
</dbReference>
<keyword evidence="1 9" id="KW-0963">Cytoplasm</keyword>
<dbReference type="Pfam" id="PF13500">
    <property type="entry name" value="AAA_26"/>
    <property type="match status" value="1"/>
</dbReference>
<dbReference type="Gene3D" id="3.40.50.300">
    <property type="entry name" value="P-loop containing nucleotide triphosphate hydrolases"/>
    <property type="match status" value="1"/>
</dbReference>
<dbReference type="CDD" id="cd03109">
    <property type="entry name" value="DTBS"/>
    <property type="match status" value="1"/>
</dbReference>
<dbReference type="GO" id="GO:0004141">
    <property type="term" value="F:dethiobiotin synthase activity"/>
    <property type="evidence" value="ECO:0007669"/>
    <property type="project" value="UniProtKB-UniRule"/>
</dbReference>
<dbReference type="GO" id="GO:0009102">
    <property type="term" value="P:biotin biosynthetic process"/>
    <property type="evidence" value="ECO:0007669"/>
    <property type="project" value="UniProtKB-UniRule"/>
</dbReference>
<proteinExistence type="inferred from homology"/>
<evidence type="ECO:0000256" key="8">
    <source>
        <dbReference type="ARBA" id="ARBA00047386"/>
    </source>
</evidence>